<feature type="binding site" evidence="16">
    <location>
        <begin position="261"/>
        <end position="263"/>
    </location>
    <ligand>
        <name>ATP</name>
        <dbReference type="ChEBI" id="CHEBI:30616"/>
    </ligand>
</feature>
<evidence type="ECO:0000256" key="17">
    <source>
        <dbReference type="SAM" id="Coils"/>
    </source>
</evidence>
<dbReference type="GO" id="GO:0005524">
    <property type="term" value="F:ATP binding"/>
    <property type="evidence" value="ECO:0007669"/>
    <property type="project" value="UniProtKB-KW"/>
</dbReference>
<proteinExistence type="inferred from homology"/>
<evidence type="ECO:0000256" key="11">
    <source>
        <dbReference type="ARBA" id="ARBA00039158"/>
    </source>
</evidence>
<feature type="domain" description="Aminoacyl-transfer RNA synthetases class-II family profile" evidence="18">
    <location>
        <begin position="140"/>
        <end position="410"/>
    </location>
</feature>
<dbReference type="InterPro" id="IPR002314">
    <property type="entry name" value="aa-tRNA-synt_IIb"/>
</dbReference>
<keyword evidence="20" id="KW-1185">Reference proteome</keyword>
<feature type="binding site" evidence="15">
    <location>
        <position position="284"/>
    </location>
    <ligand>
        <name>L-serine</name>
        <dbReference type="ChEBI" id="CHEBI:33384"/>
    </ligand>
</feature>
<evidence type="ECO:0000256" key="13">
    <source>
        <dbReference type="ARBA" id="ARBA00048823"/>
    </source>
</evidence>
<keyword evidence="8 16" id="KW-0067">ATP-binding</keyword>
<dbReference type="Pfam" id="PF00587">
    <property type="entry name" value="tRNA-synt_2b"/>
    <property type="match status" value="1"/>
</dbReference>
<dbReference type="RefSeq" id="WP_190859312.1">
    <property type="nucleotide sequence ID" value="NZ_JACXIY010000008.1"/>
</dbReference>
<dbReference type="PROSITE" id="PS50862">
    <property type="entry name" value="AA_TRNA_LIGASE_II"/>
    <property type="match status" value="1"/>
</dbReference>
<feature type="coiled-coil region" evidence="17">
    <location>
        <begin position="30"/>
        <end position="104"/>
    </location>
</feature>
<comment type="pathway">
    <text evidence="2">Aminoacyl-tRNA biosynthesis; selenocysteinyl-tRNA(Sec) biosynthesis; L-seryl-tRNA(Sec) from L-serine and tRNA(Sec): step 1/1.</text>
</comment>
<evidence type="ECO:0000256" key="1">
    <source>
        <dbReference type="ARBA" id="ARBA00004496"/>
    </source>
</evidence>
<dbReference type="Proteomes" id="UP000632125">
    <property type="component" value="Unassembled WGS sequence"/>
</dbReference>
<evidence type="ECO:0000256" key="15">
    <source>
        <dbReference type="PIRSR" id="PIRSR001529-1"/>
    </source>
</evidence>
<dbReference type="InterPro" id="IPR033729">
    <property type="entry name" value="SerRS_core"/>
</dbReference>
<feature type="binding site" evidence="16">
    <location>
        <begin position="277"/>
        <end position="280"/>
    </location>
    <ligand>
        <name>ATP</name>
        <dbReference type="ChEBI" id="CHEBI:30616"/>
    </ligand>
</feature>
<comment type="subcellular location">
    <subcellularLocation>
        <location evidence="1">Cytoplasm</location>
    </subcellularLocation>
</comment>
<dbReference type="PIRSF" id="PIRSF001529">
    <property type="entry name" value="Ser-tRNA-synth_IIa"/>
    <property type="match status" value="1"/>
</dbReference>
<accession>A0A927H645</accession>
<dbReference type="InterPro" id="IPR042103">
    <property type="entry name" value="SerRS_1_N_sf"/>
</dbReference>
<evidence type="ECO:0000256" key="10">
    <source>
        <dbReference type="ARBA" id="ARBA00023146"/>
    </source>
</evidence>
<keyword evidence="10" id="KW-0030">Aminoacyl-tRNA synthetase</keyword>
<feature type="site" description="Important for serine binding" evidence="15">
    <location>
        <position position="385"/>
    </location>
</feature>
<dbReference type="SUPFAM" id="SSF46589">
    <property type="entry name" value="tRNA-binding arm"/>
    <property type="match status" value="1"/>
</dbReference>
<evidence type="ECO:0000256" key="4">
    <source>
        <dbReference type="ARBA" id="ARBA00012840"/>
    </source>
</evidence>
<dbReference type="AlphaFoldDB" id="A0A927H645"/>
<protein>
    <recommendedName>
        <fullName evidence="11 14">Serine--tRNA ligase</fullName>
        <ecNumber evidence="4 14">6.1.1.11</ecNumber>
    </recommendedName>
</protein>
<evidence type="ECO:0000256" key="16">
    <source>
        <dbReference type="PIRSR" id="PIRSR001529-2"/>
    </source>
</evidence>
<dbReference type="Gene3D" id="3.30.930.10">
    <property type="entry name" value="Bira Bifunctional Protein, Domain 2"/>
    <property type="match status" value="1"/>
</dbReference>
<evidence type="ECO:0000256" key="5">
    <source>
        <dbReference type="ARBA" id="ARBA00022490"/>
    </source>
</evidence>
<evidence type="ECO:0000256" key="7">
    <source>
        <dbReference type="ARBA" id="ARBA00022741"/>
    </source>
</evidence>
<dbReference type="GO" id="GO:0006434">
    <property type="term" value="P:seryl-tRNA aminoacylation"/>
    <property type="evidence" value="ECO:0007669"/>
    <property type="project" value="UniProtKB-UniRule"/>
</dbReference>
<dbReference type="GO" id="GO:0140096">
    <property type="term" value="F:catalytic activity, acting on a protein"/>
    <property type="evidence" value="ECO:0007669"/>
    <property type="project" value="UniProtKB-ARBA"/>
</dbReference>
<evidence type="ECO:0000256" key="2">
    <source>
        <dbReference type="ARBA" id="ARBA00005045"/>
    </source>
</evidence>
<dbReference type="EC" id="6.1.1.11" evidence="4 14"/>
<evidence type="ECO:0000256" key="3">
    <source>
        <dbReference type="ARBA" id="ARBA00010728"/>
    </source>
</evidence>
<comment type="catalytic activity">
    <reaction evidence="12">
        <text>tRNA(Sec) + L-serine + ATP = L-seryl-tRNA(Sec) + AMP + diphosphate + H(+)</text>
        <dbReference type="Rhea" id="RHEA:42580"/>
        <dbReference type="Rhea" id="RHEA-COMP:9742"/>
        <dbReference type="Rhea" id="RHEA-COMP:10128"/>
        <dbReference type="ChEBI" id="CHEBI:15378"/>
        <dbReference type="ChEBI" id="CHEBI:30616"/>
        <dbReference type="ChEBI" id="CHEBI:33019"/>
        <dbReference type="ChEBI" id="CHEBI:33384"/>
        <dbReference type="ChEBI" id="CHEBI:78442"/>
        <dbReference type="ChEBI" id="CHEBI:78533"/>
        <dbReference type="ChEBI" id="CHEBI:456215"/>
        <dbReference type="EC" id="6.1.1.11"/>
    </reaction>
</comment>
<dbReference type="Gene3D" id="1.10.287.40">
    <property type="entry name" value="Serine-tRNA synthetase, tRNA binding domain"/>
    <property type="match status" value="1"/>
</dbReference>
<keyword evidence="5" id="KW-0963">Cytoplasm</keyword>
<evidence type="ECO:0000259" key="18">
    <source>
        <dbReference type="PROSITE" id="PS50862"/>
    </source>
</evidence>
<evidence type="ECO:0000256" key="14">
    <source>
        <dbReference type="NCBIfam" id="TIGR00414"/>
    </source>
</evidence>
<feature type="binding site" evidence="15">
    <location>
        <position position="383"/>
    </location>
    <ligand>
        <name>L-serine</name>
        <dbReference type="ChEBI" id="CHEBI:33384"/>
    </ligand>
</feature>
<dbReference type="InterPro" id="IPR045864">
    <property type="entry name" value="aa-tRNA-synth_II/BPL/LPL"/>
</dbReference>
<dbReference type="CDD" id="cd00770">
    <property type="entry name" value="SerRS_core"/>
    <property type="match status" value="1"/>
</dbReference>
<dbReference type="InterPro" id="IPR002317">
    <property type="entry name" value="Ser-tRNA-ligase_type_1"/>
</dbReference>
<dbReference type="InterPro" id="IPR010978">
    <property type="entry name" value="tRNA-bd_arm"/>
</dbReference>
<keyword evidence="6 19" id="KW-0436">Ligase</keyword>
<organism evidence="19 20">
    <name type="scientific">Paenibacillus arenilitoris</name>
    <dbReference type="NCBI Taxonomy" id="2772299"/>
    <lineage>
        <taxon>Bacteria</taxon>
        <taxon>Bacillati</taxon>
        <taxon>Bacillota</taxon>
        <taxon>Bacilli</taxon>
        <taxon>Bacillales</taxon>
        <taxon>Paenibacillaceae</taxon>
        <taxon>Paenibacillus</taxon>
    </lineage>
</organism>
<dbReference type="InterPro" id="IPR006195">
    <property type="entry name" value="aa-tRNA-synth_II"/>
</dbReference>
<feature type="binding site" evidence="15">
    <location>
        <position position="261"/>
    </location>
    <ligand>
        <name>L-serine</name>
        <dbReference type="ChEBI" id="CHEBI:33384"/>
    </ligand>
</feature>
<reference evidence="19" key="1">
    <citation type="submission" date="2020-09" db="EMBL/GenBank/DDBJ databases">
        <title>A novel bacterium of genus Paenibacillus, isolated from South China Sea.</title>
        <authorList>
            <person name="Huang H."/>
            <person name="Mo K."/>
            <person name="Hu Y."/>
        </authorList>
    </citation>
    <scope>NUCLEOTIDE SEQUENCE</scope>
    <source>
        <strain evidence="19">IB182493</strain>
    </source>
</reference>
<evidence type="ECO:0000313" key="20">
    <source>
        <dbReference type="Proteomes" id="UP000632125"/>
    </source>
</evidence>
<dbReference type="PANTHER" id="PTHR43697">
    <property type="entry name" value="SERYL-TRNA SYNTHETASE"/>
    <property type="match status" value="1"/>
</dbReference>
<evidence type="ECO:0000313" key="19">
    <source>
        <dbReference type="EMBL" id="MBD2868189.1"/>
    </source>
</evidence>
<name>A0A927H645_9BACL</name>
<dbReference type="GO" id="GO:0005737">
    <property type="term" value="C:cytoplasm"/>
    <property type="evidence" value="ECO:0007669"/>
    <property type="project" value="UniProtKB-SubCell"/>
</dbReference>
<keyword evidence="7" id="KW-0547">Nucleotide-binding</keyword>
<dbReference type="GO" id="GO:0016740">
    <property type="term" value="F:transferase activity"/>
    <property type="evidence" value="ECO:0007669"/>
    <property type="project" value="UniProtKB-ARBA"/>
</dbReference>
<comment type="caution">
    <text evidence="19">The sequence shown here is derived from an EMBL/GenBank/DDBJ whole genome shotgun (WGS) entry which is preliminary data.</text>
</comment>
<dbReference type="NCBIfam" id="TIGR00414">
    <property type="entry name" value="serS"/>
    <property type="match status" value="1"/>
</dbReference>
<dbReference type="GO" id="GO:0004828">
    <property type="term" value="F:serine-tRNA ligase activity"/>
    <property type="evidence" value="ECO:0007669"/>
    <property type="project" value="UniProtKB-UniRule"/>
</dbReference>
<dbReference type="InterPro" id="IPR015866">
    <property type="entry name" value="Ser-tRNA-synth_1_N"/>
</dbReference>
<keyword evidence="9" id="KW-0648">Protein biosynthesis</keyword>
<dbReference type="PANTHER" id="PTHR43697:SF1">
    <property type="entry name" value="SERINE--TRNA LIGASE"/>
    <property type="match status" value="1"/>
</dbReference>
<dbReference type="EMBL" id="JACXIY010000008">
    <property type="protein sequence ID" value="MBD2868189.1"/>
    <property type="molecule type" value="Genomic_DNA"/>
</dbReference>
<gene>
    <name evidence="19" type="primary">serS</name>
    <name evidence="19" type="ORF">IDH41_06355</name>
</gene>
<comment type="catalytic activity">
    <reaction evidence="13">
        <text>tRNA(Ser) + L-serine + ATP = L-seryl-tRNA(Ser) + AMP + diphosphate + H(+)</text>
        <dbReference type="Rhea" id="RHEA:12292"/>
        <dbReference type="Rhea" id="RHEA-COMP:9669"/>
        <dbReference type="Rhea" id="RHEA-COMP:9703"/>
        <dbReference type="ChEBI" id="CHEBI:15378"/>
        <dbReference type="ChEBI" id="CHEBI:30616"/>
        <dbReference type="ChEBI" id="CHEBI:33019"/>
        <dbReference type="ChEBI" id="CHEBI:33384"/>
        <dbReference type="ChEBI" id="CHEBI:78442"/>
        <dbReference type="ChEBI" id="CHEBI:78533"/>
        <dbReference type="ChEBI" id="CHEBI:456215"/>
        <dbReference type="EC" id="6.1.1.11"/>
    </reaction>
</comment>
<dbReference type="Pfam" id="PF02403">
    <property type="entry name" value="Seryl_tRNA_N"/>
    <property type="match status" value="1"/>
</dbReference>
<evidence type="ECO:0000256" key="9">
    <source>
        <dbReference type="ARBA" id="ARBA00022917"/>
    </source>
</evidence>
<feature type="binding site" evidence="16">
    <location>
        <begin position="350"/>
        <end position="353"/>
    </location>
    <ligand>
        <name>ATP</name>
        <dbReference type="ChEBI" id="CHEBI:30616"/>
    </ligand>
</feature>
<keyword evidence="17" id="KW-0175">Coiled coil</keyword>
<comment type="similarity">
    <text evidence="3">Belongs to the class-II aminoacyl-tRNA synthetase family. Type-1 seryl-tRNA synthetase subfamily.</text>
</comment>
<sequence>MLDMKWIRQNREQVQAAADRKGISVSVAELVAQDEERRRLQRVTEELRGERNKLSERIGALMKEGEREEAERSRRQVKEVLGKLAAAEEEMGQAEKNWESLMRLVPNVVSPDTPDGRSDADNVEVKRVGAPQSFPFEAKDHIALGELHDMIDVRRGVKAGGTRNYYLKGAGALLHRAVQQLAVDLLLRRGFTLLDVPLMVRTEAMNQTGFFPLGEDQTYRLAGEDKWLAGTSEVSLIAYYGNEVVELREPIRLAAASACFRSEVGSAGRDVHGLYRVHQFAKVEQVVLCRADPDVSEAMLQEITANAEELLACLELPYRVVAVCAGDMSQKTYKQYDIETWMPSRGTYGETHSSSNLHDFQARRSNIRYRDEAGKLRYCHTLNNTAVASPRILIPLLENHQEEDGSIRIPAALRPYMNGLARLTVGGSEG</sequence>
<evidence type="ECO:0000256" key="8">
    <source>
        <dbReference type="ARBA" id="ARBA00022840"/>
    </source>
</evidence>
<dbReference type="SUPFAM" id="SSF55681">
    <property type="entry name" value="Class II aaRS and biotin synthetases"/>
    <property type="match status" value="1"/>
</dbReference>
<dbReference type="PRINTS" id="PR00981">
    <property type="entry name" value="TRNASYNTHSER"/>
</dbReference>
<evidence type="ECO:0000256" key="6">
    <source>
        <dbReference type="ARBA" id="ARBA00022598"/>
    </source>
</evidence>
<feature type="binding site" evidence="15">
    <location>
        <position position="231"/>
    </location>
    <ligand>
        <name>L-serine</name>
        <dbReference type="ChEBI" id="CHEBI:33384"/>
    </ligand>
</feature>
<evidence type="ECO:0000256" key="12">
    <source>
        <dbReference type="ARBA" id="ARBA00047929"/>
    </source>
</evidence>